<name>A0A5B7JZR9_PORTR</name>
<dbReference type="Proteomes" id="UP000324222">
    <property type="component" value="Unassembled WGS sequence"/>
</dbReference>
<accession>A0A5B7JZR9</accession>
<evidence type="ECO:0000256" key="1">
    <source>
        <dbReference type="SAM" id="MobiDB-lite"/>
    </source>
</evidence>
<evidence type="ECO:0000313" key="2">
    <source>
        <dbReference type="EMBL" id="MPC98657.1"/>
    </source>
</evidence>
<protein>
    <submittedName>
        <fullName evidence="2">Uncharacterized protein</fullName>
    </submittedName>
</protein>
<feature type="region of interest" description="Disordered" evidence="1">
    <location>
        <begin position="1"/>
        <end position="32"/>
    </location>
</feature>
<dbReference type="AlphaFoldDB" id="A0A5B7JZR9"/>
<sequence>MTSQTCGIGLSKRPEALPPPTPPVTPRRPVFPQPECLVGKLRRKLRLELRWCRTPPQHHCCALGAHRASPEEHSEA</sequence>
<gene>
    <name evidence="2" type="ORF">E2C01_094035</name>
</gene>
<keyword evidence="3" id="KW-1185">Reference proteome</keyword>
<reference evidence="2 3" key="1">
    <citation type="submission" date="2019-05" db="EMBL/GenBank/DDBJ databases">
        <title>Another draft genome of Portunus trituberculatus and its Hox gene families provides insights of decapod evolution.</title>
        <authorList>
            <person name="Jeong J.-H."/>
            <person name="Song I."/>
            <person name="Kim S."/>
            <person name="Choi T."/>
            <person name="Kim D."/>
            <person name="Ryu S."/>
            <person name="Kim W."/>
        </authorList>
    </citation>
    <scope>NUCLEOTIDE SEQUENCE [LARGE SCALE GENOMIC DNA]</scope>
    <source>
        <tissue evidence="2">Muscle</tissue>
    </source>
</reference>
<comment type="caution">
    <text evidence="2">The sequence shown here is derived from an EMBL/GenBank/DDBJ whole genome shotgun (WGS) entry which is preliminary data.</text>
</comment>
<feature type="compositionally biased region" description="Pro residues" evidence="1">
    <location>
        <begin position="16"/>
        <end position="32"/>
    </location>
</feature>
<organism evidence="2 3">
    <name type="scientific">Portunus trituberculatus</name>
    <name type="common">Swimming crab</name>
    <name type="synonym">Neptunus trituberculatus</name>
    <dbReference type="NCBI Taxonomy" id="210409"/>
    <lineage>
        <taxon>Eukaryota</taxon>
        <taxon>Metazoa</taxon>
        <taxon>Ecdysozoa</taxon>
        <taxon>Arthropoda</taxon>
        <taxon>Crustacea</taxon>
        <taxon>Multicrustacea</taxon>
        <taxon>Malacostraca</taxon>
        <taxon>Eumalacostraca</taxon>
        <taxon>Eucarida</taxon>
        <taxon>Decapoda</taxon>
        <taxon>Pleocyemata</taxon>
        <taxon>Brachyura</taxon>
        <taxon>Eubrachyura</taxon>
        <taxon>Portunoidea</taxon>
        <taxon>Portunidae</taxon>
        <taxon>Portuninae</taxon>
        <taxon>Portunus</taxon>
    </lineage>
</organism>
<dbReference type="EMBL" id="VSRR010115051">
    <property type="protein sequence ID" value="MPC98657.1"/>
    <property type="molecule type" value="Genomic_DNA"/>
</dbReference>
<proteinExistence type="predicted"/>
<evidence type="ECO:0000313" key="3">
    <source>
        <dbReference type="Proteomes" id="UP000324222"/>
    </source>
</evidence>